<evidence type="ECO:0000259" key="8">
    <source>
        <dbReference type="PROSITE" id="PS50093"/>
    </source>
</evidence>
<keyword evidence="2 5" id="KW-0645">Protease</keyword>
<dbReference type="InterPro" id="IPR037045">
    <property type="entry name" value="S8pro/Inhibitor_I9_sf"/>
</dbReference>
<dbReference type="Gene3D" id="3.40.50.200">
    <property type="entry name" value="Peptidase S8/S53 domain"/>
    <property type="match status" value="1"/>
</dbReference>
<feature type="active site" description="Charge relay system" evidence="5">
    <location>
        <position position="186"/>
    </location>
</feature>
<dbReference type="InterPro" id="IPR015500">
    <property type="entry name" value="Peptidase_S8_subtilisin-rel"/>
</dbReference>
<dbReference type="InterPro" id="IPR013783">
    <property type="entry name" value="Ig-like_fold"/>
</dbReference>
<dbReference type="GO" id="GO:0005975">
    <property type="term" value="P:carbohydrate metabolic process"/>
    <property type="evidence" value="ECO:0007669"/>
    <property type="project" value="UniProtKB-ARBA"/>
</dbReference>
<dbReference type="PROSITE" id="PS51318">
    <property type="entry name" value="TAT"/>
    <property type="match status" value="1"/>
</dbReference>
<dbReference type="InterPro" id="IPR006311">
    <property type="entry name" value="TAT_signal"/>
</dbReference>
<dbReference type="Gene3D" id="3.30.70.80">
    <property type="entry name" value="Peptidase S8 propeptide/proteinase inhibitor I9"/>
    <property type="match status" value="1"/>
</dbReference>
<dbReference type="InterPro" id="IPR023827">
    <property type="entry name" value="Peptidase_S8_Asp-AS"/>
</dbReference>
<dbReference type="EMBL" id="BSTX01000004">
    <property type="protein sequence ID" value="GLZ80610.1"/>
    <property type="molecule type" value="Genomic_DNA"/>
</dbReference>
<protein>
    <recommendedName>
        <fullName evidence="8">PKD domain-containing protein</fullName>
    </recommendedName>
</protein>
<dbReference type="SUPFAM" id="SSF52743">
    <property type="entry name" value="Subtilisin-like"/>
    <property type="match status" value="1"/>
</dbReference>
<dbReference type="PROSITE" id="PS00138">
    <property type="entry name" value="SUBTILASE_SER"/>
    <property type="match status" value="1"/>
</dbReference>
<dbReference type="PROSITE" id="PS50093">
    <property type="entry name" value="PKD"/>
    <property type="match status" value="1"/>
</dbReference>
<reference evidence="9" key="1">
    <citation type="submission" date="2023-03" db="EMBL/GenBank/DDBJ databases">
        <title>Actinorhabdospora filicis NBRC 111898.</title>
        <authorList>
            <person name="Ichikawa N."/>
            <person name="Sato H."/>
            <person name="Tonouchi N."/>
        </authorList>
    </citation>
    <scope>NUCLEOTIDE SEQUENCE</scope>
    <source>
        <strain evidence="9">NBRC 111898</strain>
    </source>
</reference>
<dbReference type="InterPro" id="IPR034193">
    <property type="entry name" value="PCSK9_ProteinaseK-like"/>
</dbReference>
<evidence type="ECO:0000313" key="10">
    <source>
        <dbReference type="Proteomes" id="UP001165079"/>
    </source>
</evidence>
<dbReference type="SUPFAM" id="SSF54897">
    <property type="entry name" value="Protease propeptides/inhibitors"/>
    <property type="match status" value="1"/>
</dbReference>
<dbReference type="InterPro" id="IPR000601">
    <property type="entry name" value="PKD_dom"/>
</dbReference>
<evidence type="ECO:0000256" key="4">
    <source>
        <dbReference type="ARBA" id="ARBA00022825"/>
    </source>
</evidence>
<evidence type="ECO:0000256" key="3">
    <source>
        <dbReference type="ARBA" id="ARBA00022801"/>
    </source>
</evidence>
<dbReference type="GO" id="GO:0006508">
    <property type="term" value="P:proteolysis"/>
    <property type="evidence" value="ECO:0007669"/>
    <property type="project" value="UniProtKB-KW"/>
</dbReference>
<dbReference type="RefSeq" id="WP_285665846.1">
    <property type="nucleotide sequence ID" value="NZ_BSTX01000004.1"/>
</dbReference>
<sequence>MNLRRSFLALAVGTAAALSALALAAPAQAEGTILDTGGETVPGRYIVALNDSLTGSISSARDGLIAEYGGTLGITYSSVLHGYSVGMDATAARRLAADPAVKYVTPVHIGHLLDTQQNPPSWGLDRIDQQDLPLSSSYTYANAGEGVTAYLVDTGVKMSHADFEGRVTAGYDFVDNDADPQDGHGHGTHTAGTVLGKTYGVAKKAKGVALRVLNNSGSGTSEQTLGAFDWVVKNKKLPAVLNFSVGFAGGDTAVDDAARKVTEAGVVFGAAAGNDNKDACTSTPGRVSQLITVGATTKTDSRALPNDWNGVNGSNYGTCLDIFAPGTGIVSAYTSSTSTSMNGTSMATPHVVGAAALYLSANPSATPSQVRDALVNNAVAKVTNLGSGSPNKLLYVGFIGGGTPPTDDFSIALDPSSASVAPGQSASTTVKTTLTTGAAQTIRLTASGLPQGAQASFDPASVSTGGSSALSITTTTGTPAGTYTVTVTGDGDKADHTASFSLTVTGSGGNTPPTASFTAQCFAGVGVCFFNGTGSSDADGRVVSYSWAFGDGTTGTGAQPTHWYNAHGTFRVTLTVTDDKGATGTVTKTVTA</sequence>
<comment type="caution">
    <text evidence="9">The sequence shown here is derived from an EMBL/GenBank/DDBJ whole genome shotgun (WGS) entry which is preliminary data.</text>
</comment>
<evidence type="ECO:0000256" key="6">
    <source>
        <dbReference type="RuleBase" id="RU003355"/>
    </source>
</evidence>
<accession>A0A9W6SRG2</accession>
<evidence type="ECO:0000313" key="9">
    <source>
        <dbReference type="EMBL" id="GLZ80610.1"/>
    </source>
</evidence>
<dbReference type="CDD" id="cd04077">
    <property type="entry name" value="Peptidases_S8_PCSK9_ProteinaseK_like"/>
    <property type="match status" value="1"/>
</dbReference>
<dbReference type="InterPro" id="IPR050131">
    <property type="entry name" value="Peptidase_S8_subtilisin-like"/>
</dbReference>
<proteinExistence type="inferred from homology"/>
<dbReference type="CDD" id="cd00146">
    <property type="entry name" value="PKD"/>
    <property type="match status" value="1"/>
</dbReference>
<organism evidence="9 10">
    <name type="scientific">Actinorhabdospora filicis</name>
    <dbReference type="NCBI Taxonomy" id="1785913"/>
    <lineage>
        <taxon>Bacteria</taxon>
        <taxon>Bacillati</taxon>
        <taxon>Actinomycetota</taxon>
        <taxon>Actinomycetes</taxon>
        <taxon>Micromonosporales</taxon>
        <taxon>Micromonosporaceae</taxon>
        <taxon>Actinorhabdospora</taxon>
    </lineage>
</organism>
<evidence type="ECO:0000256" key="1">
    <source>
        <dbReference type="ARBA" id="ARBA00011073"/>
    </source>
</evidence>
<keyword evidence="3 5" id="KW-0378">Hydrolase</keyword>
<dbReference type="SUPFAM" id="SSF49299">
    <property type="entry name" value="PKD domain"/>
    <property type="match status" value="1"/>
</dbReference>
<dbReference type="InterPro" id="IPR036852">
    <property type="entry name" value="Peptidase_S8/S53_dom_sf"/>
</dbReference>
<dbReference type="SMART" id="SM00089">
    <property type="entry name" value="PKD"/>
    <property type="match status" value="2"/>
</dbReference>
<dbReference type="InterPro" id="IPR035986">
    <property type="entry name" value="PKD_dom_sf"/>
</dbReference>
<dbReference type="Pfam" id="PF18911">
    <property type="entry name" value="PKD_4"/>
    <property type="match status" value="1"/>
</dbReference>
<dbReference type="PANTHER" id="PTHR43806:SF11">
    <property type="entry name" value="CEREVISIN-RELATED"/>
    <property type="match status" value="1"/>
</dbReference>
<dbReference type="GO" id="GO:0005615">
    <property type="term" value="C:extracellular space"/>
    <property type="evidence" value="ECO:0007669"/>
    <property type="project" value="TreeGrafter"/>
</dbReference>
<name>A0A9W6SRG2_9ACTN</name>
<evidence type="ECO:0000256" key="7">
    <source>
        <dbReference type="SAM" id="SignalP"/>
    </source>
</evidence>
<dbReference type="Proteomes" id="UP001165079">
    <property type="component" value="Unassembled WGS sequence"/>
</dbReference>
<evidence type="ECO:0000256" key="2">
    <source>
        <dbReference type="ARBA" id="ARBA00022670"/>
    </source>
</evidence>
<feature type="active site" description="Charge relay system" evidence="5">
    <location>
        <position position="345"/>
    </location>
</feature>
<dbReference type="FunFam" id="3.40.50.200:FF:000014">
    <property type="entry name" value="Proteinase K"/>
    <property type="match status" value="1"/>
</dbReference>
<comment type="similarity">
    <text evidence="1 5 6">Belongs to the peptidase S8 family.</text>
</comment>
<dbReference type="Pfam" id="PF00082">
    <property type="entry name" value="Peptidase_S8"/>
    <property type="match status" value="1"/>
</dbReference>
<feature type="chain" id="PRO_5040798983" description="PKD domain-containing protein" evidence="7">
    <location>
        <begin position="25"/>
        <end position="592"/>
    </location>
</feature>
<feature type="active site" description="Charge relay system" evidence="5">
    <location>
        <position position="153"/>
    </location>
</feature>
<feature type="domain" description="PKD" evidence="8">
    <location>
        <begin position="530"/>
        <end position="592"/>
    </location>
</feature>
<dbReference type="PROSITE" id="PS00136">
    <property type="entry name" value="SUBTILASE_ASP"/>
    <property type="match status" value="1"/>
</dbReference>
<dbReference type="Gene3D" id="2.60.40.10">
    <property type="entry name" value="Immunoglobulins"/>
    <property type="match status" value="1"/>
</dbReference>
<dbReference type="PANTHER" id="PTHR43806">
    <property type="entry name" value="PEPTIDASE S8"/>
    <property type="match status" value="1"/>
</dbReference>
<dbReference type="PROSITE" id="PS51892">
    <property type="entry name" value="SUBTILASE"/>
    <property type="match status" value="1"/>
</dbReference>
<dbReference type="InterPro" id="IPR022409">
    <property type="entry name" value="PKD/Chitinase_dom"/>
</dbReference>
<keyword evidence="4 5" id="KW-0720">Serine protease</keyword>
<dbReference type="GO" id="GO:0004252">
    <property type="term" value="F:serine-type endopeptidase activity"/>
    <property type="evidence" value="ECO:0007669"/>
    <property type="project" value="UniProtKB-UniRule"/>
</dbReference>
<keyword evidence="10" id="KW-1185">Reference proteome</keyword>
<evidence type="ECO:0000256" key="5">
    <source>
        <dbReference type="PROSITE-ProRule" id="PRU01240"/>
    </source>
</evidence>
<dbReference type="PRINTS" id="PR00723">
    <property type="entry name" value="SUBTILISIN"/>
</dbReference>
<dbReference type="AlphaFoldDB" id="A0A9W6SRG2"/>
<dbReference type="InterPro" id="IPR023828">
    <property type="entry name" value="Peptidase_S8_Ser-AS"/>
</dbReference>
<keyword evidence="7" id="KW-0732">Signal</keyword>
<feature type="signal peptide" evidence="7">
    <location>
        <begin position="1"/>
        <end position="24"/>
    </location>
</feature>
<gene>
    <name evidence="9" type="ORF">Afil01_54170</name>
</gene>
<dbReference type="InterPro" id="IPR000209">
    <property type="entry name" value="Peptidase_S8/S53_dom"/>
</dbReference>